<dbReference type="PANTHER" id="PTHR34987">
    <property type="entry name" value="C, PUTATIVE (AFU_ORTHOLOGUE AFUA_3G02880)-RELATED"/>
    <property type="match status" value="1"/>
</dbReference>
<dbReference type="Gene3D" id="1.50.10.10">
    <property type="match status" value="1"/>
</dbReference>
<accession>A0A3E4VW96</accession>
<dbReference type="Pfam" id="PF17389">
    <property type="entry name" value="Bac_rhamnosid6H"/>
    <property type="match status" value="1"/>
</dbReference>
<dbReference type="InterPro" id="IPR008928">
    <property type="entry name" value="6-hairpin_glycosidase_sf"/>
</dbReference>
<proteinExistence type="predicted"/>
<comment type="caution">
    <text evidence="4">The sequence shown here is derived from an EMBL/GenBank/DDBJ whole genome shotgun (WGS) entry which is preliminary data.</text>
</comment>
<keyword evidence="4" id="KW-0378">Hydrolase</keyword>
<dbReference type="GO" id="GO:0005975">
    <property type="term" value="P:carbohydrate metabolic process"/>
    <property type="evidence" value="ECO:0007669"/>
    <property type="project" value="InterPro"/>
</dbReference>
<keyword evidence="1" id="KW-0732">Signal</keyword>
<dbReference type="InterPro" id="IPR012341">
    <property type="entry name" value="6hp_glycosidase-like_sf"/>
</dbReference>
<feature type="domain" description="Alpha-L-rhamnosidase six-hairpin glycosidase" evidence="2">
    <location>
        <begin position="329"/>
        <end position="565"/>
    </location>
</feature>
<protein>
    <submittedName>
        <fullName evidence="4">Glycoside hydrolase</fullName>
    </submittedName>
</protein>
<reference evidence="4 5" key="1">
    <citation type="submission" date="2018-08" db="EMBL/GenBank/DDBJ databases">
        <title>A genome reference for cultivated species of the human gut microbiota.</title>
        <authorList>
            <person name="Zou Y."/>
            <person name="Xue W."/>
            <person name="Luo G."/>
        </authorList>
    </citation>
    <scope>NUCLEOTIDE SEQUENCE [LARGE SCALE GENOMIC DNA]</scope>
    <source>
        <strain evidence="4 5">OM08-14</strain>
    </source>
</reference>
<feature type="signal peptide" evidence="1">
    <location>
        <begin position="1"/>
        <end position="24"/>
    </location>
</feature>
<dbReference type="Gene3D" id="2.60.420.10">
    <property type="entry name" value="Maltose phosphorylase, domain 3"/>
    <property type="match status" value="1"/>
</dbReference>
<evidence type="ECO:0000313" key="5">
    <source>
        <dbReference type="Proteomes" id="UP000260780"/>
    </source>
</evidence>
<dbReference type="Gene3D" id="2.60.120.260">
    <property type="entry name" value="Galactose-binding domain-like"/>
    <property type="match status" value="1"/>
</dbReference>
<evidence type="ECO:0000313" key="4">
    <source>
        <dbReference type="EMBL" id="RGM34227.1"/>
    </source>
</evidence>
<sequence>MKYRLTFCILLLLFVAGSMSLIMAQTPQWITASESQSETNTWLGFKKDFVVSSVPQVLKARIAVDSKYWLWLNDKLIVFEGGVKRGPNRNDTYFDSIDLAPYLKQGDNTIAVLVWYFGKQGFSHNPSGQAALFFDAESPELSLVSDETWTAFVHPAYYTPLGEKPNFRLPESNIGFDANKDIEEWFLLKDKRTFQPAKVLGTEGCAPWNRLHPRIIPLWKDYGYADYRSVIRRQGSKCDTLICELPYNAQITPYFKVNAHKGDIISIKTDHYYGGGPANVRAEYIAKDGIQEYESFGWMNGHKVIYIVPQRAEIIELKYRETSYNTDFAGSFKCNDEFFNRFWEKARRTLLVTMRDTYMDCPDRERSQWWGDAVNESGETFYALCPQSHLLTKKGMYELIGWQQEDGTLYSPIPSSNWNKELPGQMLASIGYYGFWNYYLHTGDLQTIKNLYGGVNKYLNIWEKNPDGTVKVRQTAWVWGDWGTNIDKEALFNAWYYIALKGAQKMAVALGYEKDGTSLSNQMAEFKQAYNEKFWNGKVYRSPSYTEDTDDRVHALAVVSGLADSKQFPSIFKVFQTKEYASPYMEKYVTEALFLMGKGEYGLQRMKKRFKEMVEDPQCSTLYEGWGIGENGYGGGSSNHAWSGGGLTVLAQYVCGVLPIESGYSKFMVKPIFAGLNNVALTMECVKGKIKVSWEKNKQNLVLKISVPLNTQGLIVVPKNKIKLITCNGKDVWTKYGVSNASEIRCLGVHDENIEFLVNGGDYLFNCSE</sequence>
<name>A0A3E4VW96_9BACT</name>
<evidence type="ECO:0000259" key="2">
    <source>
        <dbReference type="Pfam" id="PF17389"/>
    </source>
</evidence>
<dbReference type="RefSeq" id="WP_117748652.1">
    <property type="nucleotide sequence ID" value="NZ_CATXHJ010000013.1"/>
</dbReference>
<dbReference type="SUPFAM" id="SSF48208">
    <property type="entry name" value="Six-hairpin glycosidases"/>
    <property type="match status" value="1"/>
</dbReference>
<dbReference type="AlphaFoldDB" id="A0A3E4VW96"/>
<dbReference type="EMBL" id="QSTF01000076">
    <property type="protein sequence ID" value="RGM34227.1"/>
    <property type="molecule type" value="Genomic_DNA"/>
</dbReference>
<dbReference type="PANTHER" id="PTHR34987:SF4">
    <property type="entry name" value="ALPHA-L-RHAMNOSIDASE C-TERMINAL DOMAIN-CONTAINING PROTEIN"/>
    <property type="match status" value="1"/>
</dbReference>
<feature type="chain" id="PRO_5017646189" evidence="1">
    <location>
        <begin position="25"/>
        <end position="769"/>
    </location>
</feature>
<dbReference type="GO" id="GO:0016787">
    <property type="term" value="F:hydrolase activity"/>
    <property type="evidence" value="ECO:0007669"/>
    <property type="project" value="UniProtKB-KW"/>
</dbReference>
<dbReference type="InterPro" id="IPR035396">
    <property type="entry name" value="Bac_rhamnosid6H"/>
</dbReference>
<dbReference type="Proteomes" id="UP000260780">
    <property type="component" value="Unassembled WGS sequence"/>
</dbReference>
<gene>
    <name evidence="4" type="ORF">DXC17_17045</name>
</gene>
<evidence type="ECO:0000259" key="3">
    <source>
        <dbReference type="Pfam" id="PF17390"/>
    </source>
</evidence>
<feature type="domain" description="Alpha-L-rhamnosidase C-terminal" evidence="3">
    <location>
        <begin position="656"/>
        <end position="723"/>
    </location>
</feature>
<dbReference type="Pfam" id="PF17390">
    <property type="entry name" value="Bac_rhamnosid_C"/>
    <property type="match status" value="1"/>
</dbReference>
<dbReference type="InterPro" id="IPR035398">
    <property type="entry name" value="Bac_rhamnosid_C"/>
</dbReference>
<organism evidence="4 5">
    <name type="scientific">Phocaeicola plebeius</name>
    <dbReference type="NCBI Taxonomy" id="310297"/>
    <lineage>
        <taxon>Bacteria</taxon>
        <taxon>Pseudomonadati</taxon>
        <taxon>Bacteroidota</taxon>
        <taxon>Bacteroidia</taxon>
        <taxon>Bacteroidales</taxon>
        <taxon>Bacteroidaceae</taxon>
        <taxon>Phocaeicola</taxon>
    </lineage>
</organism>
<evidence type="ECO:0000256" key="1">
    <source>
        <dbReference type="SAM" id="SignalP"/>
    </source>
</evidence>